<dbReference type="AlphaFoldDB" id="A0A0W8CEN1"/>
<accession>A0A0W8CEN1</accession>
<organism evidence="2 4">
    <name type="scientific">Phytophthora nicotianae</name>
    <name type="common">Potato buckeye rot agent</name>
    <name type="synonym">Phytophthora parasitica</name>
    <dbReference type="NCBI Taxonomy" id="4792"/>
    <lineage>
        <taxon>Eukaryota</taxon>
        <taxon>Sar</taxon>
        <taxon>Stramenopiles</taxon>
        <taxon>Oomycota</taxon>
        <taxon>Peronosporomycetes</taxon>
        <taxon>Peronosporales</taxon>
        <taxon>Peronosporaceae</taxon>
        <taxon>Phytophthora</taxon>
    </lineage>
</organism>
<evidence type="ECO:0000313" key="2">
    <source>
        <dbReference type="EMBL" id="KUF82468.1"/>
    </source>
</evidence>
<reference evidence="2 4" key="1">
    <citation type="submission" date="2015-11" db="EMBL/GenBank/DDBJ databases">
        <title>Genomes and virulence difference between two physiological races of Phytophthora nicotianae.</title>
        <authorList>
            <person name="Liu H."/>
            <person name="Ma X."/>
            <person name="Yu H."/>
            <person name="Fang D."/>
            <person name="Li Y."/>
            <person name="Wang X."/>
            <person name="Wang W."/>
            <person name="Dong Y."/>
            <person name="Xiao B."/>
        </authorList>
    </citation>
    <scope>NUCLEOTIDE SEQUENCE [LARGE SCALE GENOMIC DNA]</scope>
    <source>
        <strain evidence="4">race 0</strain>
        <strain evidence="2">Race 0</strain>
    </source>
</reference>
<proteinExistence type="predicted"/>
<sequence>MPGPQRDKKWRQEWQNSAPRAESSRPQDSIFENAENVLLDPDRSPEDKRFAALAGAPQQVSPELLLPMWIPARELTATFSDTEIMTSLGSTPQTLTWTSNLGHLREFKTVRNAGISFQCTDRDICTKLGGEPVTICGRKFKVQPYSKYSHWYYVDLQRLPDDATDGLIYDWFANQGTPPVYITPAHIVGGLRSRSRRVYFNQKLPPASVMLNKRTPLRQIQFTGQGYSVVHHRNRAYNSVIPPFIKELREKGRQARQPKPAPPSPDSEDTGSIPPAFDDKSDTSDSDAMVDDSASEGEPHSGDQSDGETSQRSTMDGIESAVVADPKSVWPHEKVPNFPVGSTQSTDFTPARIKRAKCMVLGTIADPEVDLRRLPPSQKEYPTVASVNSYEWLSDGTGGPIPPDYDLILWDKSADPPQSIASYVGLSEVTEGVLNAAVHQGNVEQLSLQELCAVIEDYLGSFCSLTDPDTVLSTVQAQPSLHRVLLDSKAEDNFHHLRAKAFGHAVLRELSTRTYPSEDEGSVFDRLSKLYPDQQGFDFQTVLGQLCPDQSQFWLKLRLAEADLALQIIAPSIYTDPLKLSALTGKAASALPHPLWLLWDDSTLANVIMSPLMDRILAGPLPTDLRSTVEYLREQATSVAPSVPTRL</sequence>
<feature type="compositionally biased region" description="Polar residues" evidence="1">
    <location>
        <begin position="304"/>
        <end position="314"/>
    </location>
</feature>
<evidence type="ECO:0000256" key="1">
    <source>
        <dbReference type="SAM" id="MobiDB-lite"/>
    </source>
</evidence>
<feature type="compositionally biased region" description="Acidic residues" evidence="1">
    <location>
        <begin position="284"/>
        <end position="295"/>
    </location>
</feature>
<gene>
    <name evidence="3" type="ORF">AM587_10002677</name>
    <name evidence="2" type="ORF">AM587_10002993</name>
</gene>
<dbReference type="Proteomes" id="UP000052943">
    <property type="component" value="Unassembled WGS sequence"/>
</dbReference>
<evidence type="ECO:0000313" key="4">
    <source>
        <dbReference type="Proteomes" id="UP000052943"/>
    </source>
</evidence>
<comment type="caution">
    <text evidence="2">The sequence shown here is derived from an EMBL/GenBank/DDBJ whole genome shotgun (WGS) entry which is preliminary data.</text>
</comment>
<dbReference type="STRING" id="4790.A0A0W8CEN1"/>
<evidence type="ECO:0000313" key="3">
    <source>
        <dbReference type="EMBL" id="KUF83606.1"/>
    </source>
</evidence>
<feature type="region of interest" description="Disordered" evidence="1">
    <location>
        <begin position="1"/>
        <end position="30"/>
    </location>
</feature>
<feature type="region of interest" description="Disordered" evidence="1">
    <location>
        <begin position="324"/>
        <end position="343"/>
    </location>
</feature>
<name>A0A0W8CEN1_PHYNI</name>
<feature type="compositionally biased region" description="Basic and acidic residues" evidence="1">
    <location>
        <begin position="1"/>
        <end position="12"/>
    </location>
</feature>
<dbReference type="EMBL" id="LNFO01003161">
    <property type="protein sequence ID" value="KUF83606.1"/>
    <property type="molecule type" value="Genomic_DNA"/>
</dbReference>
<dbReference type="EMBL" id="LNFO01003686">
    <property type="protein sequence ID" value="KUF82468.1"/>
    <property type="molecule type" value="Genomic_DNA"/>
</dbReference>
<dbReference type="OrthoDB" id="165936at2759"/>
<protein>
    <submittedName>
        <fullName evidence="2">Uncharacterized protein</fullName>
    </submittedName>
</protein>
<feature type="region of interest" description="Disordered" evidence="1">
    <location>
        <begin position="250"/>
        <end position="315"/>
    </location>
</feature>